<feature type="compositionally biased region" description="Gly residues" evidence="1">
    <location>
        <begin position="1"/>
        <end position="10"/>
    </location>
</feature>
<organism evidence="2 3">
    <name type="scientific">Psophocarpus tetragonolobus</name>
    <name type="common">Winged bean</name>
    <name type="synonym">Dolichos tetragonolobus</name>
    <dbReference type="NCBI Taxonomy" id="3891"/>
    <lineage>
        <taxon>Eukaryota</taxon>
        <taxon>Viridiplantae</taxon>
        <taxon>Streptophyta</taxon>
        <taxon>Embryophyta</taxon>
        <taxon>Tracheophyta</taxon>
        <taxon>Spermatophyta</taxon>
        <taxon>Magnoliopsida</taxon>
        <taxon>eudicotyledons</taxon>
        <taxon>Gunneridae</taxon>
        <taxon>Pentapetalae</taxon>
        <taxon>rosids</taxon>
        <taxon>fabids</taxon>
        <taxon>Fabales</taxon>
        <taxon>Fabaceae</taxon>
        <taxon>Papilionoideae</taxon>
        <taxon>50 kb inversion clade</taxon>
        <taxon>NPAAA clade</taxon>
        <taxon>indigoferoid/millettioid clade</taxon>
        <taxon>Phaseoleae</taxon>
        <taxon>Psophocarpus</taxon>
    </lineage>
</organism>
<proteinExistence type="predicted"/>
<dbReference type="EMBL" id="JAYMYS010000005">
    <property type="protein sequence ID" value="KAK7390935.1"/>
    <property type="molecule type" value="Genomic_DNA"/>
</dbReference>
<sequence>MKHNNTGGGKVRSDIPSARSNRPIINHRHSSGHVNWYQCHLPKFNDSVPFSFFFLETLISSFTVSAHPPIPLLLPPERYCRVWAI</sequence>
<evidence type="ECO:0000313" key="2">
    <source>
        <dbReference type="EMBL" id="KAK7390935.1"/>
    </source>
</evidence>
<dbReference type="Proteomes" id="UP001386955">
    <property type="component" value="Unassembled WGS sequence"/>
</dbReference>
<name>A0AAN9S976_PSOTE</name>
<evidence type="ECO:0000256" key="1">
    <source>
        <dbReference type="SAM" id="MobiDB-lite"/>
    </source>
</evidence>
<evidence type="ECO:0000313" key="3">
    <source>
        <dbReference type="Proteomes" id="UP001386955"/>
    </source>
</evidence>
<keyword evidence="3" id="KW-1185">Reference proteome</keyword>
<comment type="caution">
    <text evidence="2">The sequence shown here is derived from an EMBL/GenBank/DDBJ whole genome shotgun (WGS) entry which is preliminary data.</text>
</comment>
<accession>A0AAN9S976</accession>
<dbReference type="AlphaFoldDB" id="A0AAN9S976"/>
<feature type="region of interest" description="Disordered" evidence="1">
    <location>
        <begin position="1"/>
        <end position="24"/>
    </location>
</feature>
<protein>
    <submittedName>
        <fullName evidence="2">Uncharacterized protein</fullName>
    </submittedName>
</protein>
<gene>
    <name evidence="2" type="ORF">VNO78_19150</name>
</gene>
<reference evidence="2 3" key="1">
    <citation type="submission" date="2024-01" db="EMBL/GenBank/DDBJ databases">
        <title>The genomes of 5 underutilized Papilionoideae crops provide insights into root nodulation and disease resistanc.</title>
        <authorList>
            <person name="Jiang F."/>
        </authorList>
    </citation>
    <scope>NUCLEOTIDE SEQUENCE [LARGE SCALE GENOMIC DNA]</scope>
    <source>
        <strain evidence="2">DUOXIRENSHENG_FW03</strain>
        <tissue evidence="2">Leaves</tissue>
    </source>
</reference>